<accession>A0A3R5YRK0</accession>
<dbReference type="PANTHER" id="PTHR47053">
    <property type="entry name" value="MUREIN DD-ENDOPEPTIDASE MEPH-RELATED"/>
    <property type="match status" value="1"/>
</dbReference>
<dbReference type="Pfam" id="PF00877">
    <property type="entry name" value="NLPC_P60"/>
    <property type="match status" value="1"/>
</dbReference>
<evidence type="ECO:0000313" key="7">
    <source>
        <dbReference type="EMBL" id="MBJ7633239.1"/>
    </source>
</evidence>
<dbReference type="EMBL" id="JAAOCX010000013">
    <property type="protein sequence ID" value="MBJ7633239.1"/>
    <property type="molecule type" value="Genomic_DNA"/>
</dbReference>
<dbReference type="Proteomes" id="UP000728106">
    <property type="component" value="Unassembled WGS sequence"/>
</dbReference>
<keyword evidence="2" id="KW-0645">Protease</keyword>
<feature type="domain" description="NlpC/P60" evidence="5">
    <location>
        <begin position="59"/>
        <end position="180"/>
    </location>
</feature>
<dbReference type="EMBL" id="JAAOCP010000003">
    <property type="protein sequence ID" value="MBJ7638299.1"/>
    <property type="molecule type" value="Genomic_DNA"/>
</dbReference>
<keyword evidence="4" id="KW-0788">Thiol protease</keyword>
<dbReference type="GO" id="GO:0006508">
    <property type="term" value="P:proteolysis"/>
    <property type="evidence" value="ECO:0007669"/>
    <property type="project" value="UniProtKB-KW"/>
</dbReference>
<dbReference type="Proteomes" id="UP000808038">
    <property type="component" value="Unassembled WGS sequence"/>
</dbReference>
<dbReference type="RefSeq" id="WP_003608652.1">
    <property type="nucleotide sequence ID" value="NZ_ALXH01000097.1"/>
</dbReference>
<dbReference type="Proteomes" id="UP000650485">
    <property type="component" value="Unassembled WGS sequence"/>
</dbReference>
<dbReference type="InterPro" id="IPR038765">
    <property type="entry name" value="Papain-like_cys_pep_sf"/>
</dbReference>
<evidence type="ECO:0000256" key="2">
    <source>
        <dbReference type="ARBA" id="ARBA00022670"/>
    </source>
</evidence>
<reference evidence="8" key="1">
    <citation type="submission" date="2020-02" db="EMBL/GenBank/DDBJ databases">
        <authorList>
            <person name="Fontana A."/>
            <person name="Patrone V."/>
            <person name="Morelli L."/>
        </authorList>
    </citation>
    <scope>NUCLEOTIDE SEQUENCE</scope>
    <source>
        <strain evidence="7">CCUG 30943</strain>
        <strain evidence="8">CCUG 43002</strain>
    </source>
</reference>
<dbReference type="PANTHER" id="PTHR47053:SF1">
    <property type="entry name" value="MUREIN DD-ENDOPEPTIDASE MEPH-RELATED"/>
    <property type="match status" value="1"/>
</dbReference>
<reference evidence="8 9" key="3">
    <citation type="journal article" date="2021" name="Int. J. Food Microbiol.">
        <title>Safety demonstration of a microbial species for use in the food chain: Weissella confusa.</title>
        <authorList>
            <person name="Bourdichon F."/>
            <person name="Patrone V."/>
            <person name="Fontana A."/>
            <person name="Milani G."/>
            <person name="Morelli L."/>
        </authorList>
    </citation>
    <scope>NUCLEOTIDE SEQUENCE [LARGE SCALE GENOMIC DNA]</scope>
    <source>
        <strain evidence="7">CCUG 30943</strain>
        <strain evidence="8 9">CCUG 43002</strain>
    </source>
</reference>
<dbReference type="PROSITE" id="PS51935">
    <property type="entry name" value="NLPC_P60"/>
    <property type="match status" value="1"/>
</dbReference>
<evidence type="ECO:0000256" key="3">
    <source>
        <dbReference type="ARBA" id="ARBA00022801"/>
    </source>
</evidence>
<evidence type="ECO:0000313" key="6">
    <source>
        <dbReference type="EMBL" id="MBC6498630.1"/>
    </source>
</evidence>
<dbReference type="AlphaFoldDB" id="A0A3R5YRK0"/>
<dbReference type="EMBL" id="JACSZT010000006">
    <property type="protein sequence ID" value="MBC6498630.1"/>
    <property type="molecule type" value="Genomic_DNA"/>
</dbReference>
<evidence type="ECO:0000256" key="1">
    <source>
        <dbReference type="ARBA" id="ARBA00007074"/>
    </source>
</evidence>
<evidence type="ECO:0000313" key="9">
    <source>
        <dbReference type="Proteomes" id="UP000728106"/>
    </source>
</evidence>
<dbReference type="GO" id="GO:0008234">
    <property type="term" value="F:cysteine-type peptidase activity"/>
    <property type="evidence" value="ECO:0007669"/>
    <property type="project" value="UniProtKB-KW"/>
</dbReference>
<evidence type="ECO:0000259" key="5">
    <source>
        <dbReference type="PROSITE" id="PS51935"/>
    </source>
</evidence>
<evidence type="ECO:0000313" key="8">
    <source>
        <dbReference type="EMBL" id="MBJ7638299.1"/>
    </source>
</evidence>
<reference evidence="6" key="2">
    <citation type="submission" date="2020-08" db="EMBL/GenBank/DDBJ databases">
        <title>Complete genome sequence of Weissella confusa strain FS54 provides insights into metabolic potential.</title>
        <authorList>
            <person name="Fhoula I."/>
            <person name="Najjari A."/>
            <person name="Lekired A."/>
            <person name="Bessrour-Aouam N."/>
            <person name="Jaballah S."/>
            <person name="Klibi N."/>
            <person name="Ouzari H.-I."/>
        </authorList>
    </citation>
    <scope>NUCLEOTIDE SEQUENCE</scope>
    <source>
        <strain evidence="6">FS54</strain>
    </source>
</reference>
<dbReference type="GeneID" id="57978244"/>
<keyword evidence="9" id="KW-1185">Reference proteome</keyword>
<proteinExistence type="inferred from homology"/>
<dbReference type="InterPro" id="IPR000064">
    <property type="entry name" value="NLP_P60_dom"/>
</dbReference>
<organism evidence="8 9">
    <name type="scientific">Weissella confusa</name>
    <name type="common">Lactobacillus confusus</name>
    <dbReference type="NCBI Taxonomy" id="1583"/>
    <lineage>
        <taxon>Bacteria</taxon>
        <taxon>Bacillati</taxon>
        <taxon>Bacillota</taxon>
        <taxon>Bacilli</taxon>
        <taxon>Lactobacillales</taxon>
        <taxon>Lactobacillaceae</taxon>
        <taxon>Weissella</taxon>
    </lineage>
</organism>
<dbReference type="InterPro" id="IPR051202">
    <property type="entry name" value="Peptidase_C40"/>
</dbReference>
<comment type="similarity">
    <text evidence="1">Belongs to the peptidase C40 family.</text>
</comment>
<name>A0A3R5YRK0_WEICO</name>
<keyword evidence="3" id="KW-0378">Hydrolase</keyword>
<comment type="caution">
    <text evidence="8">The sequence shown here is derived from an EMBL/GenBank/DDBJ whole genome shotgun (WGS) entry which is preliminary data.</text>
</comment>
<evidence type="ECO:0000256" key="4">
    <source>
        <dbReference type="ARBA" id="ARBA00022807"/>
    </source>
</evidence>
<protein>
    <submittedName>
        <fullName evidence="8">C40 family peptidase</fullName>
    </submittedName>
</protein>
<sequence length="180" mass="20262">MPYEISETNVKHLNDMGKVDAELQFTLPGEATLFRITNSFFAQKMQGARVQQTLMEMIMDKLRQNFWPVVNRVIGVPYRNGGINLATGFDATGLNIYFYNHVYGLSLPGDITKQIDIFNEVPAEQAILGDMLVWGGKMMPTSVGIYIGGGRYITADLMTGKVVQRTIDYNWQPDMVLSVR</sequence>
<gene>
    <name evidence="6" type="ORF">H7R52_08065</name>
    <name evidence="8" type="ORF">HAU20_02705</name>
    <name evidence="7" type="ORF">HAU43_09120</name>
</gene>
<dbReference type="SUPFAM" id="SSF54001">
    <property type="entry name" value="Cysteine proteinases"/>
    <property type="match status" value="1"/>
</dbReference>
<dbReference type="Gene3D" id="3.90.1720.10">
    <property type="entry name" value="endopeptidase domain like (from Nostoc punctiforme)"/>
    <property type="match status" value="1"/>
</dbReference>